<sequence>MRASSVLTASASLFSLAHARIFGVGVPSTIKPGDTFDLIIEAQNYIQPVTDVAIAVGYSLGGAPAADGLGIFLTAFDLVDESNVPVNYNKSVTLPATAHTGAATFTASLTTLYGARYEPTLVPFSISFTIGNETSTAYVYDGL</sequence>
<evidence type="ECO:0008006" key="4">
    <source>
        <dbReference type="Google" id="ProtNLM"/>
    </source>
</evidence>
<comment type="caution">
    <text evidence="2">The sequence shown here is derived from an EMBL/GenBank/DDBJ whole genome shotgun (WGS) entry which is preliminary data.</text>
</comment>
<keyword evidence="3" id="KW-1185">Reference proteome</keyword>
<evidence type="ECO:0000256" key="1">
    <source>
        <dbReference type="SAM" id="SignalP"/>
    </source>
</evidence>
<reference evidence="2 3" key="1">
    <citation type="submission" date="2015-09" db="EMBL/GenBank/DDBJ databases">
        <title>Host preference determinants of Valsa canker pathogens revealed by comparative genomics.</title>
        <authorList>
            <person name="Yin Z."/>
            <person name="Huang L."/>
        </authorList>
    </citation>
    <scope>NUCLEOTIDE SEQUENCE [LARGE SCALE GENOMIC DNA]</scope>
    <source>
        <strain evidence="2 3">YSFL</strain>
    </source>
</reference>
<evidence type="ECO:0000313" key="3">
    <source>
        <dbReference type="Proteomes" id="UP000284375"/>
    </source>
</evidence>
<feature type="signal peptide" evidence="1">
    <location>
        <begin position="1"/>
        <end position="19"/>
    </location>
</feature>
<protein>
    <recommendedName>
        <fullName evidence="4">Secreted protein NIS1</fullName>
    </recommendedName>
</protein>
<dbReference type="AlphaFoldDB" id="A0A423WHF0"/>
<dbReference type="Pfam" id="PF19271">
    <property type="entry name" value="Nis1"/>
    <property type="match status" value="1"/>
</dbReference>
<keyword evidence="1" id="KW-0732">Signal</keyword>
<dbReference type="InterPro" id="IPR045469">
    <property type="entry name" value="Nis1"/>
</dbReference>
<evidence type="ECO:0000313" key="2">
    <source>
        <dbReference type="EMBL" id="ROW02792.1"/>
    </source>
</evidence>
<feature type="chain" id="PRO_5019045831" description="Secreted protein NIS1" evidence="1">
    <location>
        <begin position="20"/>
        <end position="143"/>
    </location>
</feature>
<dbReference type="OrthoDB" id="3913322at2759"/>
<name>A0A423WHF0_CYTCH</name>
<dbReference type="EMBL" id="LJZO01000004">
    <property type="protein sequence ID" value="ROW02792.1"/>
    <property type="molecule type" value="Genomic_DNA"/>
</dbReference>
<proteinExistence type="predicted"/>
<organism evidence="2 3">
    <name type="scientific">Cytospora chrysosperma</name>
    <name type="common">Cytospora canker fungus</name>
    <name type="synonym">Sphaeria chrysosperma</name>
    <dbReference type="NCBI Taxonomy" id="252740"/>
    <lineage>
        <taxon>Eukaryota</taxon>
        <taxon>Fungi</taxon>
        <taxon>Dikarya</taxon>
        <taxon>Ascomycota</taxon>
        <taxon>Pezizomycotina</taxon>
        <taxon>Sordariomycetes</taxon>
        <taxon>Sordariomycetidae</taxon>
        <taxon>Diaporthales</taxon>
        <taxon>Cytosporaceae</taxon>
        <taxon>Cytospora</taxon>
    </lineage>
</organism>
<gene>
    <name evidence="2" type="ORF">VSDG_01595</name>
</gene>
<dbReference type="Proteomes" id="UP000284375">
    <property type="component" value="Unassembled WGS sequence"/>
</dbReference>
<accession>A0A423WHF0</accession>